<organism evidence="2 3">
    <name type="scientific">Diaporthe eres</name>
    <name type="common">Phomopsis oblonga</name>
    <dbReference type="NCBI Taxonomy" id="83184"/>
    <lineage>
        <taxon>Eukaryota</taxon>
        <taxon>Fungi</taxon>
        <taxon>Dikarya</taxon>
        <taxon>Ascomycota</taxon>
        <taxon>Pezizomycotina</taxon>
        <taxon>Sordariomycetes</taxon>
        <taxon>Sordariomycetidae</taxon>
        <taxon>Diaporthales</taxon>
        <taxon>Diaporthaceae</taxon>
        <taxon>Diaporthe</taxon>
        <taxon>Diaporthe eres species complex</taxon>
    </lineage>
</organism>
<feature type="transmembrane region" description="Helical" evidence="1">
    <location>
        <begin position="54"/>
        <end position="72"/>
    </location>
</feature>
<gene>
    <name evidence="2" type="ORF">SLS63_000253</name>
</gene>
<dbReference type="PANTHER" id="PTHR42083:SF1">
    <property type="entry name" value="MARVEL DOMAIN-CONTAINING PROTEIN"/>
    <property type="match status" value="1"/>
</dbReference>
<evidence type="ECO:0000313" key="3">
    <source>
        <dbReference type="Proteomes" id="UP001430848"/>
    </source>
</evidence>
<protein>
    <recommendedName>
        <fullName evidence="4">MARVEL domain-containing protein</fullName>
    </recommendedName>
</protein>
<dbReference type="EMBL" id="JAKNSF020000001">
    <property type="protein sequence ID" value="KAK7742688.1"/>
    <property type="molecule type" value="Genomic_DNA"/>
</dbReference>
<keyword evidence="3" id="KW-1185">Reference proteome</keyword>
<evidence type="ECO:0000256" key="1">
    <source>
        <dbReference type="SAM" id="Phobius"/>
    </source>
</evidence>
<dbReference type="PANTHER" id="PTHR42083">
    <property type="entry name" value="MARVEL DOMAIN-CONTAINING PROTEIN"/>
    <property type="match status" value="1"/>
</dbReference>
<feature type="transmembrane region" description="Helical" evidence="1">
    <location>
        <begin position="12"/>
        <end position="33"/>
    </location>
</feature>
<reference evidence="2 3" key="1">
    <citation type="submission" date="2024-02" db="EMBL/GenBank/DDBJ databases">
        <title>De novo assembly and annotation of 12 fungi associated with fruit tree decline syndrome in Ontario, Canada.</title>
        <authorList>
            <person name="Sulman M."/>
            <person name="Ellouze W."/>
            <person name="Ilyukhin E."/>
        </authorList>
    </citation>
    <scope>NUCLEOTIDE SEQUENCE [LARGE SCALE GENOMIC DNA]</scope>
    <source>
        <strain evidence="2 3">M169</strain>
    </source>
</reference>
<proteinExistence type="predicted"/>
<name>A0ABR1PQA0_DIAER</name>
<accession>A0ABR1PQA0</accession>
<sequence>MGLLSAGLSYLVFSAIHIVQFVLAITVCALYGIDLGRANKHGTYIDSKWVYAEVVGALSAFTAVLYLVPFILRFWLVWAWNLVLFILWIALFGVFGKMYINEDAEGDSGVQRMKNAVWVDLTNALLWFLTFVGHAAYWYTHRERHSRFTGRARV</sequence>
<feature type="transmembrane region" description="Helical" evidence="1">
    <location>
        <begin position="78"/>
        <end position="96"/>
    </location>
</feature>
<keyword evidence="1" id="KW-1133">Transmembrane helix</keyword>
<evidence type="ECO:0000313" key="2">
    <source>
        <dbReference type="EMBL" id="KAK7742688.1"/>
    </source>
</evidence>
<keyword evidence="1" id="KW-0812">Transmembrane</keyword>
<keyword evidence="1" id="KW-0472">Membrane</keyword>
<comment type="caution">
    <text evidence="2">The sequence shown here is derived from an EMBL/GenBank/DDBJ whole genome shotgun (WGS) entry which is preliminary data.</text>
</comment>
<evidence type="ECO:0008006" key="4">
    <source>
        <dbReference type="Google" id="ProtNLM"/>
    </source>
</evidence>
<feature type="transmembrane region" description="Helical" evidence="1">
    <location>
        <begin position="117"/>
        <end position="139"/>
    </location>
</feature>
<dbReference type="Proteomes" id="UP001430848">
    <property type="component" value="Unassembled WGS sequence"/>
</dbReference>